<dbReference type="SMART" id="SM00448">
    <property type="entry name" value="REC"/>
    <property type="match status" value="1"/>
</dbReference>
<dbReference type="Pfam" id="PF04397">
    <property type="entry name" value="LytTR"/>
    <property type="match status" value="1"/>
</dbReference>
<dbReference type="Proteomes" id="UP001221189">
    <property type="component" value="Unassembled WGS sequence"/>
</dbReference>
<feature type="domain" description="Response regulatory" evidence="3">
    <location>
        <begin position="8"/>
        <end position="128"/>
    </location>
</feature>
<protein>
    <submittedName>
        <fullName evidence="5">LytTR family DNA-binding domain-containing protein</fullName>
    </submittedName>
</protein>
<dbReference type="Gene3D" id="3.40.50.2300">
    <property type="match status" value="1"/>
</dbReference>
<dbReference type="EMBL" id="JAQQXT010000003">
    <property type="protein sequence ID" value="MDC8771051.1"/>
    <property type="molecule type" value="Genomic_DNA"/>
</dbReference>
<feature type="domain" description="HTH LytTR-type" evidence="4">
    <location>
        <begin position="155"/>
        <end position="226"/>
    </location>
</feature>
<evidence type="ECO:0000259" key="3">
    <source>
        <dbReference type="PROSITE" id="PS50110"/>
    </source>
</evidence>
<keyword evidence="6" id="KW-1185">Reference proteome</keyword>
<feature type="modified residue" description="4-aspartylphosphate" evidence="2">
    <location>
        <position position="61"/>
    </location>
</feature>
<dbReference type="SUPFAM" id="SSF52172">
    <property type="entry name" value="CheY-like"/>
    <property type="match status" value="1"/>
</dbReference>
<dbReference type="InterPro" id="IPR001789">
    <property type="entry name" value="Sig_transdc_resp-reg_receiver"/>
</dbReference>
<evidence type="ECO:0000256" key="2">
    <source>
        <dbReference type="PROSITE-ProRule" id="PRU00169"/>
    </source>
</evidence>
<accession>A0ABT5KAT8</accession>
<keyword evidence="1 5" id="KW-0238">DNA-binding</keyword>
<dbReference type="Pfam" id="PF00072">
    <property type="entry name" value="Response_reg"/>
    <property type="match status" value="1"/>
</dbReference>
<dbReference type="Gene3D" id="2.40.50.1020">
    <property type="entry name" value="LytTr DNA-binding domain"/>
    <property type="match status" value="1"/>
</dbReference>
<comment type="caution">
    <text evidence="5">The sequence shown here is derived from an EMBL/GenBank/DDBJ whole genome shotgun (WGS) entry which is preliminary data.</text>
</comment>
<dbReference type="InterPro" id="IPR007492">
    <property type="entry name" value="LytTR_DNA-bd_dom"/>
</dbReference>
<evidence type="ECO:0000256" key="1">
    <source>
        <dbReference type="ARBA" id="ARBA00023125"/>
    </source>
</evidence>
<dbReference type="InterPro" id="IPR039420">
    <property type="entry name" value="WalR-like"/>
</dbReference>
<dbReference type="RefSeq" id="WP_273599408.1">
    <property type="nucleotide sequence ID" value="NZ_JAQQXT010000003.1"/>
</dbReference>
<dbReference type="PANTHER" id="PTHR48111:SF69">
    <property type="entry name" value="RESPONSE REGULATOR RECEIVER"/>
    <property type="match status" value="1"/>
</dbReference>
<dbReference type="PANTHER" id="PTHR48111">
    <property type="entry name" value="REGULATOR OF RPOS"/>
    <property type="match status" value="1"/>
</dbReference>
<dbReference type="SMART" id="SM00850">
    <property type="entry name" value="LytTR"/>
    <property type="match status" value="1"/>
</dbReference>
<evidence type="ECO:0000259" key="4">
    <source>
        <dbReference type="PROSITE" id="PS50930"/>
    </source>
</evidence>
<dbReference type="PROSITE" id="PS50930">
    <property type="entry name" value="HTH_LYTTR"/>
    <property type="match status" value="1"/>
</dbReference>
<evidence type="ECO:0000313" key="5">
    <source>
        <dbReference type="EMBL" id="MDC8771051.1"/>
    </source>
</evidence>
<keyword evidence="2" id="KW-0597">Phosphoprotein</keyword>
<evidence type="ECO:0000313" key="6">
    <source>
        <dbReference type="Proteomes" id="UP001221189"/>
    </source>
</evidence>
<organism evidence="5 6">
    <name type="scientific">Roseateles albus</name>
    <dbReference type="NCBI Taxonomy" id="2987525"/>
    <lineage>
        <taxon>Bacteria</taxon>
        <taxon>Pseudomonadati</taxon>
        <taxon>Pseudomonadota</taxon>
        <taxon>Betaproteobacteria</taxon>
        <taxon>Burkholderiales</taxon>
        <taxon>Sphaerotilaceae</taxon>
        <taxon>Roseateles</taxon>
    </lineage>
</organism>
<dbReference type="GO" id="GO:0003677">
    <property type="term" value="F:DNA binding"/>
    <property type="evidence" value="ECO:0007669"/>
    <property type="project" value="UniProtKB-KW"/>
</dbReference>
<dbReference type="InterPro" id="IPR011006">
    <property type="entry name" value="CheY-like_superfamily"/>
</dbReference>
<proteinExistence type="predicted"/>
<reference evidence="5 6" key="1">
    <citation type="submission" date="2022-10" db="EMBL/GenBank/DDBJ databases">
        <title>Paucibacter sp. hw1 Genome sequencing.</title>
        <authorList>
            <person name="Park S."/>
        </authorList>
    </citation>
    <scope>NUCLEOTIDE SEQUENCE [LARGE SCALE GENOMIC DNA]</scope>
    <source>
        <strain evidence="6">hw1</strain>
    </source>
</reference>
<name>A0ABT5KAT8_9BURK</name>
<dbReference type="PROSITE" id="PS50110">
    <property type="entry name" value="RESPONSE_REGULATORY"/>
    <property type="match status" value="1"/>
</dbReference>
<gene>
    <name evidence="5" type="ORF">PRZ03_05660</name>
</gene>
<sequence length="281" mass="30328">MSVPSLLKVLLVDDEPLARLRLRSLLEGCVDPRAEVLAEAGSASQAQAWLREHRCDLVLLDVQMPGPDGLQLAGALRAQAQLGGNSPAVVFVTAHAEHALQAFELEATDYLSKPVRRERLQAALLRVAQRLAERAAMQAQPEGRGLPLGEPDGVINVSDRGRLLRVPLAEVLYFKAELKYLTLRTATQSLVMDGSLSDLEPRLGERFLRVHRNALVAKAAVRELQRHAVSHAGEDEANSDSADSADGADGWAVRIAGVNEWLAVSRRQVAAVREALAGQGG</sequence>